<sequence length="417" mass="48025">MVSKHFYERQYNNCVASMAATEQDAPDLSQKVAQHYNQLEEKGVDKRKDSRIFYLRNFNNWIKSVLIGEYLKKARLSKPRESELTILDLACGKGGDLLKWRKGRIDQLICADIAATSVEQCEKRYTDMLERNSRDRRPQQIFHAEFHTADCGRVRLKDVYRNPATTFDLVSCQFSLHYTFESQSQAEVMVRNACESLRPGGFFIGTIPDGYEIVRRLREADDCSYGNSVYKITFNDKEDFPLFNCQYSFYLEGVVDCPEFLVYFPLFVKMVEQYNMRLVCRKTFADFFNDHLHCPESRGMLARMHTLETYPPDAGVELMSSVVGDYEHAELKVRQLEAEQTSEESSADRGRRPAKLGTLSKSEWEATSIYCAFAFEKLADDGTQLSVDDNPTPQASKRKAPEQYSAEDEPAKARPRL</sequence>
<keyword evidence="13" id="KW-1185">Reference proteome</keyword>
<dbReference type="InterPro" id="IPR016899">
    <property type="entry name" value="mRNA_G-N7_MeTrfase_euk"/>
</dbReference>
<evidence type="ECO:0000256" key="2">
    <source>
        <dbReference type="ARBA" id="ARBA00022603"/>
    </source>
</evidence>
<keyword evidence="4 10" id="KW-0808">Transferase</keyword>
<dbReference type="GeneID" id="106815829"/>
<evidence type="ECO:0000256" key="5">
    <source>
        <dbReference type="ARBA" id="ARBA00022691"/>
    </source>
</evidence>
<evidence type="ECO:0000256" key="1">
    <source>
        <dbReference type="ARBA" id="ARBA00004123"/>
    </source>
</evidence>
<evidence type="ECO:0000256" key="6">
    <source>
        <dbReference type="ARBA" id="ARBA00022884"/>
    </source>
</evidence>
<proteinExistence type="inferred from homology"/>
<dbReference type="InterPro" id="IPR029063">
    <property type="entry name" value="SAM-dependent_MTases_sf"/>
</dbReference>
<evidence type="ECO:0000256" key="11">
    <source>
        <dbReference type="SAM" id="MobiDB-lite"/>
    </source>
</evidence>
<protein>
    <recommendedName>
        <fullName evidence="10">mRNA cap guanine-N(7) methyltransferase</fullName>
        <ecNumber evidence="10">2.1.1.56</ecNumber>
    </recommendedName>
    <alternativeName>
        <fullName evidence="10">mRNA (guanine-N(7))-methyltransferase</fullName>
    </alternativeName>
    <alternativeName>
        <fullName evidence="10">mRNA cap methyltransferase</fullName>
    </alternativeName>
</protein>
<evidence type="ECO:0000256" key="4">
    <source>
        <dbReference type="ARBA" id="ARBA00022679"/>
    </source>
</evidence>
<evidence type="ECO:0000256" key="3">
    <source>
        <dbReference type="ARBA" id="ARBA00022664"/>
    </source>
</evidence>
<evidence type="ECO:0000256" key="8">
    <source>
        <dbReference type="ARBA" id="ARBA00023242"/>
    </source>
</evidence>
<dbReference type="InterPro" id="IPR039753">
    <property type="entry name" value="RG7MT1"/>
</dbReference>
<keyword evidence="5 10" id="KW-0949">S-adenosyl-L-methionine</keyword>
<dbReference type="PANTHER" id="PTHR12189">
    <property type="entry name" value="MRNA GUANINE-7- METHYLTRANSFERASE"/>
    <property type="match status" value="1"/>
</dbReference>
<dbReference type="SUPFAM" id="SSF53335">
    <property type="entry name" value="S-adenosyl-L-methionine-dependent methyltransferases"/>
    <property type="match status" value="1"/>
</dbReference>
<dbReference type="RefSeq" id="XP_014675833.1">
    <property type="nucleotide sequence ID" value="XM_014820347.1"/>
</dbReference>
<organism evidence="13 14">
    <name type="scientific">Priapulus caudatus</name>
    <name type="common">Priapulid worm</name>
    <dbReference type="NCBI Taxonomy" id="37621"/>
    <lineage>
        <taxon>Eukaryota</taxon>
        <taxon>Metazoa</taxon>
        <taxon>Ecdysozoa</taxon>
        <taxon>Scalidophora</taxon>
        <taxon>Priapulida</taxon>
        <taxon>Priapulimorpha</taxon>
        <taxon>Priapulimorphida</taxon>
        <taxon>Priapulidae</taxon>
        <taxon>Priapulus</taxon>
    </lineage>
</organism>
<dbReference type="EC" id="2.1.1.56" evidence="10"/>
<reference evidence="14" key="1">
    <citation type="submission" date="2025-08" db="UniProtKB">
        <authorList>
            <consortium name="RefSeq"/>
        </authorList>
    </citation>
    <scope>IDENTIFICATION</scope>
</reference>
<evidence type="ECO:0000313" key="13">
    <source>
        <dbReference type="Proteomes" id="UP000695022"/>
    </source>
</evidence>
<dbReference type="CDD" id="cd02440">
    <property type="entry name" value="AdoMet_MTases"/>
    <property type="match status" value="1"/>
</dbReference>
<evidence type="ECO:0000256" key="10">
    <source>
        <dbReference type="PIRNR" id="PIRNR028762"/>
    </source>
</evidence>
<feature type="domain" description="MRNA cap 0 methyltransferase" evidence="12">
    <location>
        <begin position="50"/>
        <end position="378"/>
    </location>
</feature>
<dbReference type="PANTHER" id="PTHR12189:SF2">
    <property type="entry name" value="MRNA CAP GUANINE-N7 METHYLTRANSFERASE"/>
    <property type="match status" value="1"/>
</dbReference>
<keyword evidence="7 10" id="KW-0506">mRNA capping</keyword>
<keyword evidence="8 10" id="KW-0539">Nucleus</keyword>
<comment type="similarity">
    <text evidence="10">Belongs to the class I-like SAM-binding methyltransferase superfamily. mRNA cap 0 methyltransferase family.</text>
</comment>
<keyword evidence="6 10" id="KW-0694">RNA-binding</keyword>
<name>A0ABM1EUG2_PRICU</name>
<dbReference type="PIRSF" id="PIRSF028762">
    <property type="entry name" value="ABD1"/>
    <property type="match status" value="1"/>
</dbReference>
<keyword evidence="2 10" id="KW-0489">Methyltransferase</keyword>
<dbReference type="Proteomes" id="UP000695022">
    <property type="component" value="Unplaced"/>
</dbReference>
<evidence type="ECO:0000256" key="7">
    <source>
        <dbReference type="ARBA" id="ARBA00023042"/>
    </source>
</evidence>
<dbReference type="Gene3D" id="3.40.50.150">
    <property type="entry name" value="Vaccinia Virus protein VP39"/>
    <property type="match status" value="1"/>
</dbReference>
<dbReference type="PROSITE" id="PS51562">
    <property type="entry name" value="RNA_CAP0_MT"/>
    <property type="match status" value="1"/>
</dbReference>
<comment type="subcellular location">
    <subcellularLocation>
        <location evidence="1 10">Nucleus</location>
    </subcellularLocation>
</comment>
<comment type="catalytic activity">
    <reaction evidence="9">
        <text>a 5'-end (5'-triphosphoguanosine)-ribonucleoside in mRNA + S-adenosyl-L-methionine = a 5'-end (N(7)-methyl 5'-triphosphoguanosine)-ribonucleoside in mRNA + S-adenosyl-L-homocysteine</text>
        <dbReference type="Rhea" id="RHEA:67008"/>
        <dbReference type="Rhea" id="RHEA-COMP:17166"/>
        <dbReference type="Rhea" id="RHEA-COMP:17167"/>
        <dbReference type="ChEBI" id="CHEBI:57856"/>
        <dbReference type="ChEBI" id="CHEBI:59789"/>
        <dbReference type="ChEBI" id="CHEBI:156461"/>
        <dbReference type="ChEBI" id="CHEBI:167617"/>
        <dbReference type="EC" id="2.1.1.56"/>
    </reaction>
</comment>
<evidence type="ECO:0000313" key="14">
    <source>
        <dbReference type="RefSeq" id="XP_014675833.1"/>
    </source>
</evidence>
<accession>A0ABM1EUG2</accession>
<dbReference type="InterPro" id="IPR004971">
    <property type="entry name" value="mRNA_G-N7_MeTrfase_dom"/>
</dbReference>
<gene>
    <name evidence="14" type="primary">LOC106815829</name>
</gene>
<feature type="region of interest" description="Disordered" evidence="11">
    <location>
        <begin position="336"/>
        <end position="355"/>
    </location>
</feature>
<evidence type="ECO:0000259" key="12">
    <source>
        <dbReference type="PROSITE" id="PS51562"/>
    </source>
</evidence>
<keyword evidence="3 10" id="KW-0507">mRNA processing</keyword>
<evidence type="ECO:0000256" key="9">
    <source>
        <dbReference type="ARBA" id="ARBA00044712"/>
    </source>
</evidence>
<feature type="region of interest" description="Disordered" evidence="11">
    <location>
        <begin position="383"/>
        <end position="417"/>
    </location>
</feature>
<feature type="compositionally biased region" description="Polar residues" evidence="11">
    <location>
        <begin position="383"/>
        <end position="395"/>
    </location>
</feature>
<dbReference type="Pfam" id="PF03291">
    <property type="entry name" value="mRNA_G-N7_MeTrfase"/>
    <property type="match status" value="1"/>
</dbReference>